<dbReference type="CDD" id="cd02012">
    <property type="entry name" value="TPP_TK"/>
    <property type="match status" value="1"/>
</dbReference>
<feature type="active site" description="Proton donor" evidence="15">
    <location>
        <position position="406"/>
    </location>
</feature>
<sequence length="656" mass="72445">MLKKVANIVRGLAADAVQQANSGHPGMPIGCADIGALLFGEIMNYDPRSPKWPNRDRFILSAGHGSVLLYSLLHLSGYDLSLDDLKNFRQLDSKTPGHPEYGETAGVDTTTGPLGQGLANAVGMAVAERMLAKRYNTDKFNLIDHYTYTILGDGCMMEGVVAEAVSLAGHLGLGKLVAIYDSNDICIGGNINLTFTEDVAKRFEAADWHVIDNVDGHDIIALKKAIEEAKKVSDKPTLIVAKTHIAYGSPTKQDSNVAHGAPLGEEEIRGLKEKFNLPKRKFYVSDKVKEFFSIRQKEMKTNREQWEELFNQWTRVNPELKAEWDLGHNLELPVDLTEAIEELEIKTPIATRKASGEILQKIADKVTYLVGGSADLAPSTKTYLSKYSEIQADNYEGRNFRFGVREHAMGAIANGISVHGGLRPFVATFFVFSDYMRPAIRMAALMKQPVIYVLTHDSIYLGEDGPTHQPVEHLESLRAIPNLKVLRPADAEETKVAWLEAMKRTDGPTVLVLTRQGLPSIDKGEGLKDFAKGAYVVKRDQDADLFLMASGSEVALAIDVAEILKAKDKRVQIVSVPDRDEFVKQDITYIEDLLGSQDSFRVVLEAGISQGWYRLLNNRYHVVSIESFGASGPAVELADKFGFNAEKIAKDILNKL</sequence>
<feature type="binding site" evidence="16">
    <location>
        <position position="24"/>
    </location>
    <ligand>
        <name>substrate</name>
    </ligand>
</feature>
<gene>
    <name evidence="21" type="ORF">SAMN06265827_103174</name>
</gene>
<dbReference type="InterPro" id="IPR033247">
    <property type="entry name" value="Transketolase_fam"/>
</dbReference>
<evidence type="ECO:0000256" key="15">
    <source>
        <dbReference type="PIRSR" id="PIRSR605478-1"/>
    </source>
</evidence>
<dbReference type="GO" id="GO:0005829">
    <property type="term" value="C:cytosol"/>
    <property type="evidence" value="ECO:0007669"/>
    <property type="project" value="TreeGrafter"/>
</dbReference>
<evidence type="ECO:0000256" key="12">
    <source>
        <dbReference type="ARBA" id="ARBA00023052"/>
    </source>
</evidence>
<feature type="binding site" evidence="18">
    <location>
        <position position="153"/>
    </location>
    <ligand>
        <name>Mg(2+)</name>
        <dbReference type="ChEBI" id="CHEBI:18420"/>
    </ligand>
</feature>
<feature type="binding site" evidence="17">
    <location>
        <position position="183"/>
    </location>
    <ligand>
        <name>thiamine diphosphate</name>
        <dbReference type="ChEBI" id="CHEBI:58937"/>
    </ligand>
</feature>
<evidence type="ECO:0000256" key="7">
    <source>
        <dbReference type="ARBA" id="ARBA00013152"/>
    </source>
</evidence>
<dbReference type="Pfam" id="PF02779">
    <property type="entry name" value="Transket_pyr"/>
    <property type="match status" value="1"/>
</dbReference>
<comment type="subunit">
    <text evidence="6">Homodimer.</text>
</comment>
<feature type="site" description="Important for catalytic activity" evidence="19">
    <location>
        <position position="24"/>
    </location>
</feature>
<evidence type="ECO:0000256" key="4">
    <source>
        <dbReference type="ARBA" id="ARBA00002931"/>
    </source>
</evidence>
<dbReference type="Pfam" id="PF22613">
    <property type="entry name" value="Transketolase_C_1"/>
    <property type="match status" value="1"/>
</dbReference>
<feature type="binding site" evidence="16">
    <location>
        <position position="352"/>
    </location>
    <ligand>
        <name>substrate</name>
    </ligand>
</feature>
<feature type="binding site" evidence="16">
    <location>
        <position position="515"/>
    </location>
    <ligand>
        <name>substrate</name>
    </ligand>
</feature>
<evidence type="ECO:0000256" key="19">
    <source>
        <dbReference type="PIRSR" id="PIRSR605478-5"/>
    </source>
</evidence>
<evidence type="ECO:0000256" key="14">
    <source>
        <dbReference type="NCBIfam" id="TIGR00232"/>
    </source>
</evidence>
<dbReference type="NCBIfam" id="TIGR00232">
    <property type="entry name" value="tktlase_bact"/>
    <property type="match status" value="1"/>
</dbReference>
<feature type="binding site" evidence="17">
    <location>
        <position position="432"/>
    </location>
    <ligand>
        <name>thiamine diphosphate</name>
        <dbReference type="ChEBI" id="CHEBI:58937"/>
    </ligand>
</feature>
<evidence type="ECO:0000256" key="16">
    <source>
        <dbReference type="PIRSR" id="PIRSR605478-2"/>
    </source>
</evidence>
<feature type="binding site" evidence="18">
    <location>
        <position position="185"/>
    </location>
    <ligand>
        <name>Mg(2+)</name>
        <dbReference type="ChEBI" id="CHEBI:18420"/>
    </ligand>
</feature>
<name>A0A285FY07_9FIRM</name>
<accession>A0A285FY07</accession>
<dbReference type="GO" id="GO:0046872">
    <property type="term" value="F:metal ion binding"/>
    <property type="evidence" value="ECO:0007669"/>
    <property type="project" value="UniProtKB-KW"/>
</dbReference>
<evidence type="ECO:0000313" key="21">
    <source>
        <dbReference type="EMBL" id="SNY16157.1"/>
    </source>
</evidence>
<comment type="cofactor">
    <cofactor evidence="18">
        <name>Mg(2+)</name>
        <dbReference type="ChEBI" id="CHEBI:18420"/>
    </cofactor>
    <text evidence="18">Binds 1 Mg(2+) ion per subunit. Can also utilize other divalent metal cations, such as Ca(2+), Mn(2+) and Co(2+).</text>
</comment>
<dbReference type="SUPFAM" id="SSF52518">
    <property type="entry name" value="Thiamin diphosphate-binding fold (THDP-binding)"/>
    <property type="match status" value="2"/>
</dbReference>
<keyword evidence="9 18" id="KW-0479">Metal-binding</keyword>
<comment type="catalytic activity">
    <reaction evidence="13">
        <text>D-sedoheptulose 7-phosphate + D-glyceraldehyde 3-phosphate = aldehydo-D-ribose 5-phosphate + D-xylulose 5-phosphate</text>
        <dbReference type="Rhea" id="RHEA:10508"/>
        <dbReference type="ChEBI" id="CHEBI:57483"/>
        <dbReference type="ChEBI" id="CHEBI:57737"/>
        <dbReference type="ChEBI" id="CHEBI:58273"/>
        <dbReference type="ChEBI" id="CHEBI:59776"/>
        <dbReference type="EC" id="2.2.1.1"/>
    </reaction>
</comment>
<evidence type="ECO:0000256" key="2">
    <source>
        <dbReference type="ARBA" id="ARBA00001936"/>
    </source>
</evidence>
<dbReference type="GO" id="GO:0004802">
    <property type="term" value="F:transketolase activity"/>
    <property type="evidence" value="ECO:0007669"/>
    <property type="project" value="UniProtKB-UniRule"/>
</dbReference>
<proteinExistence type="inferred from homology"/>
<keyword evidence="11 18" id="KW-0460">Magnesium</keyword>
<keyword evidence="10" id="KW-0106">Calcium</keyword>
<comment type="cofactor">
    <cofactor evidence="17">
        <name>thiamine diphosphate</name>
        <dbReference type="ChEBI" id="CHEBI:58937"/>
    </cofactor>
    <text evidence="17">Binds 1 thiamine pyrophosphate per subunit. During the reaction, the substrate forms a covalent intermediate with the cofactor.</text>
</comment>
<evidence type="ECO:0000256" key="10">
    <source>
        <dbReference type="ARBA" id="ARBA00022837"/>
    </source>
</evidence>
<dbReference type="InterPro" id="IPR049557">
    <property type="entry name" value="Transketolase_CS"/>
</dbReference>
<evidence type="ECO:0000256" key="8">
    <source>
        <dbReference type="ARBA" id="ARBA00022679"/>
    </source>
</evidence>
<dbReference type="InterPro" id="IPR005478">
    <property type="entry name" value="Transketolase_bac-like"/>
</dbReference>
<comment type="similarity">
    <text evidence="5">Belongs to the transketolase family.</text>
</comment>
<dbReference type="CDD" id="cd07033">
    <property type="entry name" value="TPP_PYR_DXS_TK_like"/>
    <property type="match status" value="1"/>
</dbReference>
<dbReference type="RefSeq" id="WP_097016632.1">
    <property type="nucleotide sequence ID" value="NZ_OBDZ01000003.1"/>
</dbReference>
<evidence type="ECO:0000256" key="18">
    <source>
        <dbReference type="PIRSR" id="PIRSR605478-4"/>
    </source>
</evidence>
<keyword evidence="22" id="KW-1185">Reference proteome</keyword>
<dbReference type="SUPFAM" id="SSF52922">
    <property type="entry name" value="TK C-terminal domain-like"/>
    <property type="match status" value="1"/>
</dbReference>
<evidence type="ECO:0000256" key="6">
    <source>
        <dbReference type="ARBA" id="ARBA00011738"/>
    </source>
</evidence>
<keyword evidence="8" id="KW-0808">Transferase</keyword>
<protein>
    <recommendedName>
        <fullName evidence="7 14">Transketolase</fullName>
        <ecNumber evidence="7 14">2.2.1.1</ecNumber>
    </recommendedName>
</protein>
<reference evidence="22" key="1">
    <citation type="submission" date="2017-09" db="EMBL/GenBank/DDBJ databases">
        <authorList>
            <person name="Varghese N."/>
            <person name="Submissions S."/>
        </authorList>
    </citation>
    <scope>NUCLEOTIDE SEQUENCE [LARGE SCALE GENOMIC DNA]</scope>
    <source>
        <strain evidence="22">MSL47</strain>
    </source>
</reference>
<dbReference type="Proteomes" id="UP000219573">
    <property type="component" value="Unassembled WGS sequence"/>
</dbReference>
<dbReference type="InterPro" id="IPR009014">
    <property type="entry name" value="Transketo_C/PFOR_II"/>
</dbReference>
<dbReference type="InterPro" id="IPR055152">
    <property type="entry name" value="Transketolase-like_C_2"/>
</dbReference>
<feature type="binding site" evidence="16">
    <location>
        <position position="464"/>
    </location>
    <ligand>
        <name>substrate</name>
    </ligand>
</feature>
<dbReference type="PROSITE" id="PS00801">
    <property type="entry name" value="TRANSKETOLASE_1"/>
    <property type="match status" value="1"/>
</dbReference>
<evidence type="ECO:0000256" key="9">
    <source>
        <dbReference type="ARBA" id="ARBA00022723"/>
    </source>
</evidence>
<keyword evidence="12 17" id="KW-0786">Thiamine pyrophosphate</keyword>
<dbReference type="Pfam" id="PF00456">
    <property type="entry name" value="Transketolase_N"/>
    <property type="match status" value="1"/>
</dbReference>
<evidence type="ECO:0000259" key="20">
    <source>
        <dbReference type="SMART" id="SM00861"/>
    </source>
</evidence>
<feature type="binding site" evidence="17">
    <location>
        <position position="64"/>
    </location>
    <ligand>
        <name>thiamine diphosphate</name>
        <dbReference type="ChEBI" id="CHEBI:58937"/>
    </ligand>
</feature>
<feature type="binding site" evidence="17">
    <location>
        <begin position="112"/>
        <end position="114"/>
    </location>
    <ligand>
        <name>thiamine diphosphate</name>
        <dbReference type="ChEBI" id="CHEBI:58937"/>
    </ligand>
</feature>
<dbReference type="InterPro" id="IPR029061">
    <property type="entry name" value="THDP-binding"/>
</dbReference>
<feature type="binding site" evidence="17">
    <location>
        <position position="259"/>
    </location>
    <ligand>
        <name>thiamine diphosphate</name>
        <dbReference type="ChEBI" id="CHEBI:58937"/>
    </ligand>
</feature>
<evidence type="ECO:0000313" key="22">
    <source>
        <dbReference type="Proteomes" id="UP000219573"/>
    </source>
</evidence>
<feature type="binding site" evidence="17">
    <location>
        <position position="154"/>
    </location>
    <ligand>
        <name>thiamine diphosphate</name>
        <dbReference type="ChEBI" id="CHEBI:58937"/>
    </ligand>
</feature>
<dbReference type="FunFam" id="3.40.50.970:FF:000004">
    <property type="entry name" value="Transketolase"/>
    <property type="match status" value="1"/>
</dbReference>
<dbReference type="EMBL" id="OBDZ01000003">
    <property type="protein sequence ID" value="SNY16157.1"/>
    <property type="molecule type" value="Genomic_DNA"/>
</dbReference>
<dbReference type="AlphaFoldDB" id="A0A285FY07"/>
<dbReference type="EC" id="2.2.1.1" evidence="7 14"/>
<comment type="function">
    <text evidence="4">Catalyzes the transfer of a two-carbon ketol group from a ketose donor to an aldose acceptor, via a covalent intermediate with the cofactor thiamine pyrophosphate.</text>
</comment>
<dbReference type="Gene3D" id="3.40.50.970">
    <property type="match status" value="2"/>
</dbReference>
<feature type="site" description="Important for catalytic activity" evidence="19">
    <location>
        <position position="259"/>
    </location>
</feature>
<feature type="binding site" evidence="18">
    <location>
        <position position="183"/>
    </location>
    <ligand>
        <name>Mg(2+)</name>
        <dbReference type="ChEBI" id="CHEBI:18420"/>
    </ligand>
</feature>
<feature type="domain" description="Transketolase-like pyrimidine-binding" evidence="20">
    <location>
        <begin position="349"/>
        <end position="520"/>
    </location>
</feature>
<evidence type="ECO:0000256" key="3">
    <source>
        <dbReference type="ARBA" id="ARBA00001941"/>
    </source>
</evidence>
<comment type="cofactor">
    <cofactor evidence="2">
        <name>Mn(2+)</name>
        <dbReference type="ChEBI" id="CHEBI:29035"/>
    </cofactor>
</comment>
<comment type="cofactor">
    <cofactor evidence="3">
        <name>Co(2+)</name>
        <dbReference type="ChEBI" id="CHEBI:48828"/>
    </cofactor>
</comment>
<feature type="binding site" evidence="16">
    <location>
        <position position="456"/>
    </location>
    <ligand>
        <name>substrate</name>
    </ligand>
</feature>
<dbReference type="Gene3D" id="3.40.50.920">
    <property type="match status" value="1"/>
</dbReference>
<dbReference type="PANTHER" id="PTHR43522:SF2">
    <property type="entry name" value="TRANSKETOLASE 1-RELATED"/>
    <property type="match status" value="1"/>
</dbReference>
<evidence type="ECO:0000256" key="11">
    <source>
        <dbReference type="ARBA" id="ARBA00022842"/>
    </source>
</evidence>
<evidence type="ECO:0000256" key="13">
    <source>
        <dbReference type="ARBA" id="ARBA00049473"/>
    </source>
</evidence>
<dbReference type="OrthoDB" id="8732661at2"/>
<dbReference type="PANTHER" id="PTHR43522">
    <property type="entry name" value="TRANSKETOLASE"/>
    <property type="match status" value="1"/>
</dbReference>
<evidence type="ECO:0000256" key="17">
    <source>
        <dbReference type="PIRSR" id="PIRSR605478-3"/>
    </source>
</evidence>
<dbReference type="InterPro" id="IPR005475">
    <property type="entry name" value="Transketolase-like_Pyr-bd"/>
</dbReference>
<evidence type="ECO:0000256" key="1">
    <source>
        <dbReference type="ARBA" id="ARBA00001913"/>
    </source>
</evidence>
<dbReference type="InterPro" id="IPR005474">
    <property type="entry name" value="Transketolase_N"/>
</dbReference>
<feature type="binding site" evidence="16">
    <location>
        <position position="468"/>
    </location>
    <ligand>
        <name>substrate</name>
    </ligand>
</feature>
<comment type="cofactor">
    <cofactor evidence="1">
        <name>Ca(2+)</name>
        <dbReference type="ChEBI" id="CHEBI:29108"/>
    </cofactor>
</comment>
<feature type="binding site" evidence="16">
    <location>
        <position position="379"/>
    </location>
    <ligand>
        <name>substrate</name>
    </ligand>
</feature>
<evidence type="ECO:0000256" key="5">
    <source>
        <dbReference type="ARBA" id="ARBA00007131"/>
    </source>
</evidence>
<dbReference type="GO" id="GO:0006098">
    <property type="term" value="P:pentose-phosphate shunt"/>
    <property type="evidence" value="ECO:0007669"/>
    <property type="project" value="TreeGrafter"/>
</dbReference>
<dbReference type="SMART" id="SM00861">
    <property type="entry name" value="Transket_pyr"/>
    <property type="match status" value="1"/>
</dbReference>
<organism evidence="21 22">
    <name type="scientific">Orenia metallireducens</name>
    <dbReference type="NCBI Taxonomy" id="1413210"/>
    <lineage>
        <taxon>Bacteria</taxon>
        <taxon>Bacillati</taxon>
        <taxon>Bacillota</taxon>
        <taxon>Clostridia</taxon>
        <taxon>Halanaerobiales</taxon>
        <taxon>Halobacteroidaceae</taxon>
        <taxon>Orenia</taxon>
    </lineage>
</organism>
<dbReference type="FunFam" id="3.40.50.970:FF:000045">
    <property type="entry name" value="Transketolase"/>
    <property type="match status" value="1"/>
</dbReference>
<feature type="binding site" evidence="16">
    <location>
        <position position="259"/>
    </location>
    <ligand>
        <name>substrate</name>
    </ligand>
</feature>